<evidence type="ECO:0000313" key="2">
    <source>
        <dbReference type="Proteomes" id="UP000004810"/>
    </source>
</evidence>
<sequence>MNRTLKKNFGGLNVPKNIIPDTEEKIEKLSELVGAGWKIHFPGDFKFFKRKHKKDDNKSEIGNCLLHRHIVQYRKYDLAMRSGLSRKVNERSNDRIRVSSSGRIRSYPLLILA</sequence>
<evidence type="ECO:0000313" key="1">
    <source>
        <dbReference type="EMBL" id="EJW86291.1"/>
    </source>
</evidence>
<name>J9EUM5_WUCBA</name>
<proteinExistence type="predicted"/>
<accession>J9EUM5</accession>
<dbReference type="Proteomes" id="UP000004810">
    <property type="component" value="Unassembled WGS sequence"/>
</dbReference>
<comment type="caution">
    <text evidence="1">The sequence shown here is derived from an EMBL/GenBank/DDBJ whole genome shotgun (WGS) entry which is preliminary data.</text>
</comment>
<organism evidence="1 2">
    <name type="scientific">Wuchereria bancrofti</name>
    <dbReference type="NCBI Taxonomy" id="6293"/>
    <lineage>
        <taxon>Eukaryota</taxon>
        <taxon>Metazoa</taxon>
        <taxon>Ecdysozoa</taxon>
        <taxon>Nematoda</taxon>
        <taxon>Chromadorea</taxon>
        <taxon>Rhabditida</taxon>
        <taxon>Spirurina</taxon>
        <taxon>Spiruromorpha</taxon>
        <taxon>Filarioidea</taxon>
        <taxon>Onchocercidae</taxon>
        <taxon>Wuchereria</taxon>
    </lineage>
</organism>
<dbReference type="AlphaFoldDB" id="J9EUM5"/>
<gene>
    <name evidence="1" type="ORF">WUBG_02798</name>
</gene>
<protein>
    <submittedName>
        <fullName evidence="1">Uncharacterized protein</fullName>
    </submittedName>
</protein>
<reference evidence="2" key="1">
    <citation type="submission" date="2012-08" db="EMBL/GenBank/DDBJ databases">
        <title>The Genome Sequence of Wuchereria bancrofti.</title>
        <authorList>
            <person name="Nutman T.B."/>
            <person name="Fink D.L."/>
            <person name="Russ C."/>
            <person name="Young S."/>
            <person name="Zeng Q."/>
            <person name="Koehrsen M."/>
            <person name="Alvarado L."/>
            <person name="Berlin A."/>
            <person name="Chapman S.B."/>
            <person name="Chen Z."/>
            <person name="Freedman E."/>
            <person name="Gellesch M."/>
            <person name="Goldberg J."/>
            <person name="Griggs A."/>
            <person name="Gujja S."/>
            <person name="Heilman E.R."/>
            <person name="Heiman D."/>
            <person name="Hepburn T."/>
            <person name="Howarth C."/>
            <person name="Jen D."/>
            <person name="Larson L."/>
            <person name="Lewis B."/>
            <person name="Mehta T."/>
            <person name="Park D."/>
            <person name="Pearson M."/>
            <person name="Roberts A."/>
            <person name="Saif S."/>
            <person name="Shea T."/>
            <person name="Shenoy N."/>
            <person name="Sisk P."/>
            <person name="Stolte C."/>
            <person name="Sykes S."/>
            <person name="Walk T."/>
            <person name="White J."/>
            <person name="Yandava C."/>
            <person name="Haas B."/>
            <person name="Henn M.R."/>
            <person name="Nusbaum C."/>
            <person name="Birren B."/>
        </authorList>
    </citation>
    <scope>NUCLEOTIDE SEQUENCE [LARGE SCALE GENOMIC DNA]</scope>
    <source>
        <strain evidence="2">NA</strain>
    </source>
</reference>
<dbReference type="EMBL" id="ADBV01000791">
    <property type="protein sequence ID" value="EJW86291.1"/>
    <property type="molecule type" value="Genomic_DNA"/>
</dbReference>